<evidence type="ECO:0000256" key="3">
    <source>
        <dbReference type="ARBA" id="ARBA00007131"/>
    </source>
</evidence>
<comment type="catalytic activity">
    <reaction evidence="9">
        <text>D-sedoheptulose 7-phosphate + D-glyceraldehyde 3-phosphate = aldehydo-D-ribose 5-phosphate + D-xylulose 5-phosphate</text>
        <dbReference type="Rhea" id="RHEA:10508"/>
        <dbReference type="ChEBI" id="CHEBI:57483"/>
        <dbReference type="ChEBI" id="CHEBI:57737"/>
        <dbReference type="ChEBI" id="CHEBI:58273"/>
        <dbReference type="ChEBI" id="CHEBI:59776"/>
        <dbReference type="EC" id="2.2.1.1"/>
    </reaction>
</comment>
<keyword evidence="13" id="KW-1185">Reference proteome</keyword>
<evidence type="ECO:0000259" key="11">
    <source>
        <dbReference type="SMART" id="SM00861"/>
    </source>
</evidence>
<dbReference type="Pfam" id="PF22613">
    <property type="entry name" value="Transketolase_C_1"/>
    <property type="match status" value="1"/>
</dbReference>
<dbReference type="SUPFAM" id="SSF52922">
    <property type="entry name" value="TK C-terminal domain-like"/>
    <property type="match status" value="1"/>
</dbReference>
<dbReference type="Proteomes" id="UP001589610">
    <property type="component" value="Unassembled WGS sequence"/>
</dbReference>
<comment type="similarity">
    <text evidence="3">Belongs to the transketolase family.</text>
</comment>
<evidence type="ECO:0000313" key="12">
    <source>
        <dbReference type="EMBL" id="MFB9677101.1"/>
    </source>
</evidence>
<dbReference type="SMART" id="SM00861">
    <property type="entry name" value="Transket_pyr"/>
    <property type="match status" value="1"/>
</dbReference>
<dbReference type="PROSITE" id="PS00801">
    <property type="entry name" value="TRANSKETOLASE_1"/>
    <property type="match status" value="1"/>
</dbReference>
<dbReference type="RefSeq" id="WP_344749547.1">
    <property type="nucleotide sequence ID" value="NZ_BAAAWW010000199.1"/>
</dbReference>
<keyword evidence="6" id="KW-0479">Metal-binding</keyword>
<dbReference type="InterPro" id="IPR005478">
    <property type="entry name" value="Transketolase_bac-like"/>
</dbReference>
<dbReference type="CDD" id="cd02012">
    <property type="entry name" value="TPP_TK"/>
    <property type="match status" value="1"/>
</dbReference>
<evidence type="ECO:0000256" key="6">
    <source>
        <dbReference type="ARBA" id="ARBA00022723"/>
    </source>
</evidence>
<dbReference type="InterPro" id="IPR029061">
    <property type="entry name" value="THDP-binding"/>
</dbReference>
<dbReference type="InterPro" id="IPR033247">
    <property type="entry name" value="Transketolase_fam"/>
</dbReference>
<evidence type="ECO:0000256" key="9">
    <source>
        <dbReference type="ARBA" id="ARBA00049473"/>
    </source>
</evidence>
<keyword evidence="5 12" id="KW-0808">Transferase</keyword>
<comment type="cofactor">
    <cofactor evidence="1">
        <name>Mg(2+)</name>
        <dbReference type="ChEBI" id="CHEBI:18420"/>
    </cofactor>
</comment>
<dbReference type="CDD" id="cd07033">
    <property type="entry name" value="TPP_PYR_DXS_TK_like"/>
    <property type="match status" value="1"/>
</dbReference>
<sequence length="698" mass="75235">MPALEWTDLDRRAVDVVRALAMDAVEKAGSGHPGTAMSLAPAAYLLFQQVMRHDPSDPSWAGRDRFVLSAGHSSLTLYIQLFLSGYGLSLEDLKGLRQWDSLTPAHPEHGHTVGVETTTGPLGQGIGNAVGMAMAARRERGLFDPDAAPGASPFDHNIWCVASEGDIEEGISHEVSALAAHQRLGNLTVVFDSNHISIEDDTQIALSEDVVARYEAYGWHTQTVDWTRTGDYVEDVEALHQALEAARAETGRPSFIRLRTIIGWPAPNKKNTGKIHGSALGADEVAATKKVMGFDPQKSFDVPAEVLEHSREVVKRGRAVRAEWDKLYESWREANPERAAEFDRISARKLPANWTEALPSFEIGSSVATRKASGDVLSALAPVLPELWGGSADLAESNNTTMKGEPSFIPEEFQTKAFPGGPYGRTLHFGIREHGMGAILNGIALHGGTRPYGGTFLVFSDYMRPAVRLAALMKLPVTYVWTHDSIGLGEDGPTHQPIEHLWSLRAIPGLDVVRPADANETAAAWQVVLEHNDRPAALALTRQNLPVFEGTGDAEKVARGGYVLRDASDGQPSVILIGTGSEVEIALGARDLLEAQGISTRVVSMPCVEWFQAQDAAYRQTVVPSSVRARVAVEAGISLGWREFVGDEGVVVGLEHFGASAPYKTLYEQFGLTAERVAAAAKASLAKTGADKGETTGN</sequence>
<keyword evidence="7" id="KW-0460">Magnesium</keyword>
<dbReference type="Gene3D" id="3.40.50.920">
    <property type="match status" value="1"/>
</dbReference>
<dbReference type="PANTHER" id="PTHR43522:SF2">
    <property type="entry name" value="TRANSKETOLASE 1-RELATED"/>
    <property type="match status" value="1"/>
</dbReference>
<dbReference type="NCBIfam" id="TIGR00232">
    <property type="entry name" value="tktlase_bact"/>
    <property type="match status" value="1"/>
</dbReference>
<evidence type="ECO:0000256" key="5">
    <source>
        <dbReference type="ARBA" id="ARBA00022679"/>
    </source>
</evidence>
<dbReference type="InterPro" id="IPR055152">
    <property type="entry name" value="Transketolase-like_C_2"/>
</dbReference>
<dbReference type="Gene3D" id="3.40.50.970">
    <property type="match status" value="2"/>
</dbReference>
<keyword evidence="8" id="KW-0786">Thiamine pyrophosphate</keyword>
<dbReference type="Pfam" id="PF02779">
    <property type="entry name" value="Transket_pyr"/>
    <property type="match status" value="1"/>
</dbReference>
<evidence type="ECO:0000256" key="1">
    <source>
        <dbReference type="ARBA" id="ARBA00001946"/>
    </source>
</evidence>
<evidence type="ECO:0000256" key="8">
    <source>
        <dbReference type="ARBA" id="ARBA00023052"/>
    </source>
</evidence>
<dbReference type="GO" id="GO:0004802">
    <property type="term" value="F:transketolase activity"/>
    <property type="evidence" value="ECO:0007669"/>
    <property type="project" value="UniProtKB-EC"/>
</dbReference>
<gene>
    <name evidence="12" type="primary">tkt</name>
    <name evidence="12" type="ORF">ACFFRH_16620</name>
</gene>
<protein>
    <recommendedName>
        <fullName evidence="4 10">Transketolase</fullName>
        <ecNumber evidence="4 10">2.2.1.1</ecNumber>
    </recommendedName>
</protein>
<evidence type="ECO:0000256" key="7">
    <source>
        <dbReference type="ARBA" id="ARBA00022842"/>
    </source>
</evidence>
<name>A0ABV5TFL9_9ACTN</name>
<evidence type="ECO:0000313" key="13">
    <source>
        <dbReference type="Proteomes" id="UP001589610"/>
    </source>
</evidence>
<dbReference type="PANTHER" id="PTHR43522">
    <property type="entry name" value="TRANSKETOLASE"/>
    <property type="match status" value="1"/>
</dbReference>
<evidence type="ECO:0000256" key="10">
    <source>
        <dbReference type="NCBIfam" id="TIGR00232"/>
    </source>
</evidence>
<organism evidence="12 13">
    <name type="scientific">Streptosporangium vulgare</name>
    <dbReference type="NCBI Taxonomy" id="46190"/>
    <lineage>
        <taxon>Bacteria</taxon>
        <taxon>Bacillati</taxon>
        <taxon>Actinomycetota</taxon>
        <taxon>Actinomycetes</taxon>
        <taxon>Streptosporangiales</taxon>
        <taxon>Streptosporangiaceae</taxon>
        <taxon>Streptosporangium</taxon>
    </lineage>
</organism>
<dbReference type="EC" id="2.2.1.1" evidence="4 10"/>
<accession>A0ABV5TFL9</accession>
<dbReference type="Pfam" id="PF00456">
    <property type="entry name" value="Transketolase_N"/>
    <property type="match status" value="1"/>
</dbReference>
<reference evidence="12 13" key="1">
    <citation type="submission" date="2024-09" db="EMBL/GenBank/DDBJ databases">
        <authorList>
            <person name="Sun Q."/>
            <person name="Mori K."/>
        </authorList>
    </citation>
    <scope>NUCLEOTIDE SEQUENCE [LARGE SCALE GENOMIC DNA]</scope>
    <source>
        <strain evidence="12 13">JCM 3028</strain>
    </source>
</reference>
<dbReference type="InterPro" id="IPR049557">
    <property type="entry name" value="Transketolase_CS"/>
</dbReference>
<feature type="domain" description="Transketolase-like pyrimidine-binding" evidence="11">
    <location>
        <begin position="367"/>
        <end position="547"/>
    </location>
</feature>
<dbReference type="SUPFAM" id="SSF52518">
    <property type="entry name" value="Thiamin diphosphate-binding fold (THDP-binding)"/>
    <property type="match status" value="2"/>
</dbReference>
<dbReference type="InterPro" id="IPR005475">
    <property type="entry name" value="Transketolase-like_Pyr-bd"/>
</dbReference>
<comment type="cofactor">
    <cofactor evidence="2">
        <name>thiamine diphosphate</name>
        <dbReference type="ChEBI" id="CHEBI:58937"/>
    </cofactor>
</comment>
<comment type="caution">
    <text evidence="12">The sequence shown here is derived from an EMBL/GenBank/DDBJ whole genome shotgun (WGS) entry which is preliminary data.</text>
</comment>
<evidence type="ECO:0000256" key="2">
    <source>
        <dbReference type="ARBA" id="ARBA00001964"/>
    </source>
</evidence>
<dbReference type="InterPro" id="IPR005474">
    <property type="entry name" value="Transketolase_N"/>
</dbReference>
<proteinExistence type="inferred from homology"/>
<dbReference type="EMBL" id="JBHMBS010000007">
    <property type="protein sequence ID" value="MFB9677101.1"/>
    <property type="molecule type" value="Genomic_DNA"/>
</dbReference>
<dbReference type="InterPro" id="IPR009014">
    <property type="entry name" value="Transketo_C/PFOR_II"/>
</dbReference>
<evidence type="ECO:0000256" key="4">
    <source>
        <dbReference type="ARBA" id="ARBA00013152"/>
    </source>
</evidence>